<evidence type="ECO:0000256" key="3">
    <source>
        <dbReference type="ARBA" id="ARBA00022729"/>
    </source>
</evidence>
<sequence length="680" mass="75167">MKLIATLLVTTILMHVSEACHAYEHGARKRRQTEADESGSSYELGYDADALITFFTSCMSSTSAIDMDWYSVTDWAIVDSNWFYYSDNADCFGEEESNETLCWLSRVDDFLVEQMGDYLKDCINQFALDSNDTSYDVQTSETSERKKRQLPPPQPATLPGALPPLPGRLPPPPGAPPPVGGGRDSRCPEFARRDYSNQLLRDVPLGFRKPPPPLRRPPLPRRARREAEEEGFNITSVVDFVDSYTVCSECERYTGEEPTGCYAIRFDQLTRFGSNLKGPIQRANAKYAGGSDVVGKCQGSVHWTEWFNTDNPNEGLGDVESLSTIQTRYRNNVCVTPSGIQARLVQSNQSYGRGNNLLDLSPTTGLSCLNRDQSNGICQDYRVRFCCPDYVGECPLRHGWSKYFDESDPIGRFGEFEVLSEIRRKNPGSVCSSPTAVGAKLLSGQPYLAGGENLQLDPSSGLVCFSAFQSDGRCNDYKVRFCCPDTIGKCEHGHKWTKWQDTMWRYGDDETFKKLIRERGLGCQSTPSAIQAQVSGTRKPYISGGDTLYISPSLGLFCLNGQQSDDKKCKNYRVRFCCQLPPKPLHPPTNRPSSTTGGREENQTGQRPTDNNGGNNEMQPNTDRQPSRPTGGNTGNIGGGNRRQPNNGRQPPRLIGGNTNRPNPLGGGRGSSTGPGRGRG</sequence>
<evidence type="ECO:0000313" key="8">
    <source>
        <dbReference type="EMBL" id="CAK8683039.1"/>
    </source>
</evidence>
<dbReference type="PANTHER" id="PTHR15031:SF4">
    <property type="entry name" value="CARTILAGE INTERMEDIATE LAYER PROTEIN 1"/>
    <property type="match status" value="1"/>
</dbReference>
<evidence type="ECO:0000256" key="4">
    <source>
        <dbReference type="ARBA" id="ARBA00023180"/>
    </source>
</evidence>
<dbReference type="PANTHER" id="PTHR15031">
    <property type="entry name" value="CARTILAGE INTERMEDIATE LAYER PROTEIN CLIP"/>
    <property type="match status" value="1"/>
</dbReference>
<comment type="subcellular location">
    <subcellularLocation>
        <location evidence="1">Secreted</location>
    </subcellularLocation>
</comment>
<reference evidence="8 9" key="1">
    <citation type="submission" date="2024-02" db="EMBL/GenBank/DDBJ databases">
        <authorList>
            <person name="Daric V."/>
            <person name="Darras S."/>
        </authorList>
    </citation>
    <scope>NUCLEOTIDE SEQUENCE [LARGE SCALE GENOMIC DNA]</scope>
</reference>
<dbReference type="EMBL" id="CAWYQH010000096">
    <property type="protein sequence ID" value="CAK8683039.1"/>
    <property type="molecule type" value="Genomic_DNA"/>
</dbReference>
<evidence type="ECO:0000256" key="1">
    <source>
        <dbReference type="ARBA" id="ARBA00004613"/>
    </source>
</evidence>
<feature type="compositionally biased region" description="Pro residues" evidence="5">
    <location>
        <begin position="150"/>
        <end position="179"/>
    </location>
</feature>
<feature type="compositionally biased region" description="Gly residues" evidence="5">
    <location>
        <begin position="632"/>
        <end position="641"/>
    </location>
</feature>
<feature type="domain" description="WxxW" evidence="7">
    <location>
        <begin position="496"/>
        <end position="578"/>
    </location>
</feature>
<dbReference type="InterPro" id="IPR039675">
    <property type="entry name" value="CILP1/CILP2"/>
</dbReference>
<dbReference type="Proteomes" id="UP001642483">
    <property type="component" value="Unassembled WGS sequence"/>
</dbReference>
<feature type="compositionally biased region" description="Gly residues" evidence="5">
    <location>
        <begin position="665"/>
        <end position="680"/>
    </location>
</feature>
<keyword evidence="4" id="KW-0325">Glycoprotein</keyword>
<dbReference type="InterPro" id="IPR025155">
    <property type="entry name" value="WxxW_domain"/>
</dbReference>
<feature type="chain" id="PRO_5046256696" description="WxxW domain-containing protein" evidence="6">
    <location>
        <begin position="20"/>
        <end position="680"/>
    </location>
</feature>
<evidence type="ECO:0000313" key="9">
    <source>
        <dbReference type="Proteomes" id="UP001642483"/>
    </source>
</evidence>
<feature type="region of interest" description="Disordered" evidence="5">
    <location>
        <begin position="203"/>
        <end position="227"/>
    </location>
</feature>
<accession>A0ABP0FX95</accession>
<dbReference type="Pfam" id="PF13330">
    <property type="entry name" value="Mucin2_WxxW"/>
    <property type="match status" value="3"/>
</dbReference>
<protein>
    <recommendedName>
        <fullName evidence="7">WxxW domain-containing protein</fullName>
    </recommendedName>
</protein>
<evidence type="ECO:0000256" key="2">
    <source>
        <dbReference type="ARBA" id="ARBA00022525"/>
    </source>
</evidence>
<feature type="compositionally biased region" description="Pro residues" evidence="5">
    <location>
        <begin position="581"/>
        <end position="590"/>
    </location>
</feature>
<feature type="domain" description="WxxW" evidence="7">
    <location>
        <begin position="303"/>
        <end position="387"/>
    </location>
</feature>
<keyword evidence="2" id="KW-0964">Secreted</keyword>
<feature type="compositionally biased region" description="Low complexity" evidence="5">
    <location>
        <begin position="642"/>
        <end position="653"/>
    </location>
</feature>
<evidence type="ECO:0000259" key="7">
    <source>
        <dbReference type="Pfam" id="PF13330"/>
    </source>
</evidence>
<evidence type="ECO:0000256" key="5">
    <source>
        <dbReference type="SAM" id="MobiDB-lite"/>
    </source>
</evidence>
<feature type="domain" description="WxxW" evidence="7">
    <location>
        <begin position="400"/>
        <end position="483"/>
    </location>
</feature>
<keyword evidence="3 6" id="KW-0732">Signal</keyword>
<feature type="region of interest" description="Disordered" evidence="5">
    <location>
        <begin position="580"/>
        <end position="680"/>
    </location>
</feature>
<proteinExistence type="predicted"/>
<name>A0ABP0FX95_CLALP</name>
<feature type="compositionally biased region" description="Polar residues" evidence="5">
    <location>
        <begin position="591"/>
        <end position="628"/>
    </location>
</feature>
<comment type="caution">
    <text evidence="8">The sequence shown here is derived from an EMBL/GenBank/DDBJ whole genome shotgun (WGS) entry which is preliminary data.</text>
</comment>
<evidence type="ECO:0000256" key="6">
    <source>
        <dbReference type="SAM" id="SignalP"/>
    </source>
</evidence>
<organism evidence="8 9">
    <name type="scientific">Clavelina lepadiformis</name>
    <name type="common">Light-bulb sea squirt</name>
    <name type="synonym">Ascidia lepadiformis</name>
    <dbReference type="NCBI Taxonomy" id="159417"/>
    <lineage>
        <taxon>Eukaryota</taxon>
        <taxon>Metazoa</taxon>
        <taxon>Chordata</taxon>
        <taxon>Tunicata</taxon>
        <taxon>Ascidiacea</taxon>
        <taxon>Aplousobranchia</taxon>
        <taxon>Clavelinidae</taxon>
        <taxon>Clavelina</taxon>
    </lineage>
</organism>
<feature type="signal peptide" evidence="6">
    <location>
        <begin position="1"/>
        <end position="19"/>
    </location>
</feature>
<feature type="region of interest" description="Disordered" evidence="5">
    <location>
        <begin position="133"/>
        <end position="187"/>
    </location>
</feature>
<gene>
    <name evidence="8" type="ORF">CVLEPA_LOCUS14155</name>
</gene>
<keyword evidence="9" id="KW-1185">Reference proteome</keyword>